<evidence type="ECO:0000256" key="5">
    <source>
        <dbReference type="PIRSR" id="PIRSR000185-2"/>
    </source>
</evidence>
<comment type="caution">
    <text evidence="9">The sequence shown here is derived from an EMBL/GenBank/DDBJ whole genome shotgun (WGS) entry which is preliminary data.</text>
</comment>
<feature type="site" description="Important for catalysis" evidence="6">
    <location>
        <position position="113"/>
    </location>
</feature>
<feature type="domain" description="Glutamate/phenylalanine/leucine/valine/L-tryptophan dehydrogenase C-terminal" evidence="8">
    <location>
        <begin position="143"/>
        <end position="377"/>
    </location>
</feature>
<dbReference type="InterPro" id="IPR014362">
    <property type="entry name" value="Glu_DH"/>
</dbReference>
<feature type="binding site" evidence="5">
    <location>
        <position position="65"/>
    </location>
    <ligand>
        <name>substrate</name>
    </ligand>
</feature>
<evidence type="ECO:0000256" key="3">
    <source>
        <dbReference type="PIRNR" id="PIRNR000185"/>
    </source>
</evidence>
<dbReference type="InterPro" id="IPR036291">
    <property type="entry name" value="NAD(P)-bd_dom_sf"/>
</dbReference>
<dbReference type="Gene3D" id="3.40.50.10860">
    <property type="entry name" value="Leucine Dehydrogenase, chain A, domain 1"/>
    <property type="match status" value="1"/>
</dbReference>
<dbReference type="InterPro" id="IPR046346">
    <property type="entry name" value="Aminoacid_DH-like_N_sf"/>
</dbReference>
<keyword evidence="10" id="KW-1185">Reference proteome</keyword>
<feature type="active site" description="Proton donor" evidence="4">
    <location>
        <position position="77"/>
    </location>
</feature>
<organism evidence="9 10">
    <name type="scientific">Actinomadura chibensis</name>
    <dbReference type="NCBI Taxonomy" id="392828"/>
    <lineage>
        <taxon>Bacteria</taxon>
        <taxon>Bacillati</taxon>
        <taxon>Actinomycetota</taxon>
        <taxon>Actinomycetes</taxon>
        <taxon>Streptosporangiales</taxon>
        <taxon>Thermomonosporaceae</taxon>
        <taxon>Actinomadura</taxon>
    </lineage>
</organism>
<feature type="binding site" evidence="5">
    <location>
        <position position="41"/>
    </location>
    <ligand>
        <name>substrate</name>
    </ligand>
</feature>
<evidence type="ECO:0000313" key="10">
    <source>
        <dbReference type="Proteomes" id="UP000323380"/>
    </source>
</evidence>
<dbReference type="PANTHER" id="PTHR11606:SF13">
    <property type="entry name" value="GLUTAMATE DEHYDROGENASE 1, MITOCHONDRIAL"/>
    <property type="match status" value="1"/>
</dbReference>
<feature type="binding site" evidence="5">
    <location>
        <position position="152"/>
    </location>
    <ligand>
        <name>NAD(+)</name>
        <dbReference type="ChEBI" id="CHEBI:57540"/>
    </ligand>
</feature>
<evidence type="ECO:0000313" key="9">
    <source>
        <dbReference type="EMBL" id="TYB41957.1"/>
    </source>
</evidence>
<dbReference type="InterPro" id="IPR006097">
    <property type="entry name" value="Glu/Leu/Phe/Val/Trp_DH_dimer"/>
</dbReference>
<gene>
    <name evidence="9" type="ORF">FXF69_34130</name>
</gene>
<sequence>MSDVLTLMDEWGPERVVCVSDSRTGMRGVLVIDNTARGMGKGGMRMSPSLTVAEVARLARVMTYKWAGVDLFFGGAKAGIMADPAAPDREAVLRSFVRALSREIPSQYVAGLDMGLTERDAAIVQDELADRGAAVGTPHALGGMPYDELGVTGFGVAEAADAAARHAGTSLRGARVAVQGFGAVGHAAARRLAELGAAVVAVSTARGALHDPDGLDVARLLALRAEVGDAAVEEYGGGRLLDVGAELLVPADVLVPAATQDVVDERVAAEIRAGIVVEGANLPTGPAAQDVLAARGITVVPDFVANAGGVVAAGFAMDARYSPFRPDPDAVFAAVSAKLRENTGTVLDAARAGGTTTHRAAVALAQRRVRAAMELKGRLPRAARSPR</sequence>
<evidence type="ECO:0000256" key="2">
    <source>
        <dbReference type="ARBA" id="ARBA00023002"/>
    </source>
</evidence>
<dbReference type="InterPro" id="IPR006095">
    <property type="entry name" value="Glu/Leu/Phe/Val/Trp_DH"/>
</dbReference>
<name>A0A5D0NC91_9ACTN</name>
<dbReference type="SUPFAM" id="SSF53223">
    <property type="entry name" value="Aminoacid dehydrogenase-like, N-terminal domain"/>
    <property type="match status" value="1"/>
</dbReference>
<dbReference type="Pfam" id="PF00208">
    <property type="entry name" value="ELFV_dehydrog"/>
    <property type="match status" value="1"/>
</dbReference>
<dbReference type="InterPro" id="IPR033524">
    <property type="entry name" value="Glu/Leu/Phe/Val_DH_AS"/>
</dbReference>
<evidence type="ECO:0000256" key="7">
    <source>
        <dbReference type="RuleBase" id="RU004417"/>
    </source>
</evidence>
<dbReference type="PRINTS" id="PR00082">
    <property type="entry name" value="GLFDHDRGNASE"/>
</dbReference>
<evidence type="ECO:0000256" key="1">
    <source>
        <dbReference type="ARBA" id="ARBA00006382"/>
    </source>
</evidence>
<evidence type="ECO:0000256" key="6">
    <source>
        <dbReference type="PIRSR" id="PIRSR000185-3"/>
    </source>
</evidence>
<dbReference type="Proteomes" id="UP000323380">
    <property type="component" value="Unassembled WGS sequence"/>
</dbReference>
<keyword evidence="2 3" id="KW-0560">Oxidoreductase</keyword>
<dbReference type="Gene3D" id="3.40.50.720">
    <property type="entry name" value="NAD(P)-binding Rossmann-like Domain"/>
    <property type="match status" value="1"/>
</dbReference>
<reference evidence="9 10" key="1">
    <citation type="submission" date="2019-08" db="EMBL/GenBank/DDBJ databases">
        <title>Actinomadura sp. nov. CYP1-5 isolated from mountain soil.</title>
        <authorList>
            <person name="Songsumanus A."/>
            <person name="Kuncharoen N."/>
            <person name="Kudo T."/>
            <person name="Yuki M."/>
            <person name="Igarashi Y."/>
            <person name="Tanasupawat S."/>
        </authorList>
    </citation>
    <scope>NUCLEOTIDE SEQUENCE [LARGE SCALE GENOMIC DNA]</scope>
    <source>
        <strain evidence="9 10">JCM 14158</strain>
    </source>
</reference>
<dbReference type="PANTHER" id="PTHR11606">
    <property type="entry name" value="GLUTAMATE DEHYDROGENASE"/>
    <property type="match status" value="1"/>
</dbReference>
<dbReference type="Pfam" id="PF02812">
    <property type="entry name" value="ELFV_dehydrog_N"/>
    <property type="match status" value="1"/>
</dbReference>
<keyword evidence="5" id="KW-0547">Nucleotide-binding</keyword>
<keyword evidence="5" id="KW-0520">NAD</keyword>
<dbReference type="InterPro" id="IPR006096">
    <property type="entry name" value="Glu/Leu/Phe/Val/Trp_DH_C"/>
</dbReference>
<dbReference type="PROSITE" id="PS00074">
    <property type="entry name" value="GLFV_DEHYDROGENASE"/>
    <property type="match status" value="1"/>
</dbReference>
<dbReference type="SMART" id="SM00839">
    <property type="entry name" value="ELFV_dehydrog"/>
    <property type="match status" value="1"/>
</dbReference>
<dbReference type="STRING" id="1220554.GCA_001552135_01169"/>
<dbReference type="GO" id="GO:0006538">
    <property type="term" value="P:L-glutamate catabolic process"/>
    <property type="evidence" value="ECO:0007669"/>
    <property type="project" value="TreeGrafter"/>
</dbReference>
<dbReference type="GO" id="GO:0000166">
    <property type="term" value="F:nucleotide binding"/>
    <property type="evidence" value="ECO:0007669"/>
    <property type="project" value="UniProtKB-KW"/>
</dbReference>
<dbReference type="SUPFAM" id="SSF51735">
    <property type="entry name" value="NAD(P)-binding Rossmann-fold domains"/>
    <property type="match status" value="1"/>
</dbReference>
<evidence type="ECO:0000259" key="8">
    <source>
        <dbReference type="SMART" id="SM00839"/>
    </source>
</evidence>
<dbReference type="GO" id="GO:0004352">
    <property type="term" value="F:glutamate dehydrogenase (NAD+) activity"/>
    <property type="evidence" value="ECO:0007669"/>
    <property type="project" value="TreeGrafter"/>
</dbReference>
<dbReference type="EMBL" id="VSFG01000009">
    <property type="protein sequence ID" value="TYB41957.1"/>
    <property type="molecule type" value="Genomic_DNA"/>
</dbReference>
<dbReference type="PIRSF" id="PIRSF000185">
    <property type="entry name" value="Glu_DH"/>
    <property type="match status" value="1"/>
</dbReference>
<proteinExistence type="inferred from homology"/>
<comment type="similarity">
    <text evidence="1 3 7">Belongs to the Glu/Leu/Phe/Val dehydrogenases family.</text>
</comment>
<dbReference type="AlphaFoldDB" id="A0A5D0NC91"/>
<accession>A0A5D0NC91</accession>
<dbReference type="RefSeq" id="WP_067886106.1">
    <property type="nucleotide sequence ID" value="NZ_VSFG01000009.1"/>
</dbReference>
<protein>
    <recommendedName>
        <fullName evidence="3">Glutamate dehydrogenase</fullName>
    </recommendedName>
</protein>
<evidence type="ECO:0000256" key="4">
    <source>
        <dbReference type="PIRSR" id="PIRSR000185-1"/>
    </source>
</evidence>